<reference evidence="2 3" key="1">
    <citation type="submission" date="2020-08" db="EMBL/GenBank/DDBJ databases">
        <title>Genomic Encyclopedia of Type Strains, Phase IV (KMG-IV): sequencing the most valuable type-strain genomes for metagenomic binning, comparative biology and taxonomic classification.</title>
        <authorList>
            <person name="Goeker M."/>
        </authorList>
    </citation>
    <scope>NUCLEOTIDE SEQUENCE [LARGE SCALE GENOMIC DNA]</scope>
    <source>
        <strain evidence="2 3">DSM 103377</strain>
    </source>
</reference>
<proteinExistence type="predicted"/>
<name>A0A840WP48_9RHOB</name>
<comment type="caution">
    <text evidence="2">The sequence shown here is derived from an EMBL/GenBank/DDBJ whole genome shotgun (WGS) entry which is preliminary data.</text>
</comment>
<evidence type="ECO:0000256" key="1">
    <source>
        <dbReference type="SAM" id="Phobius"/>
    </source>
</evidence>
<feature type="transmembrane region" description="Helical" evidence="1">
    <location>
        <begin position="103"/>
        <end position="123"/>
    </location>
</feature>
<keyword evidence="1" id="KW-0812">Transmembrane</keyword>
<sequence>MNTPFLFLAAALGTVTAAAHIFVGGPKNAAPVLTAPGLPNGPRVTVSFAWHAASLFLIFVAAAYLLAALGVMDSQVVVLTTVHCGLLMVLSTAMALRGGISPLAFPPAVLFALITVSGAAALWL</sequence>
<organism evidence="2 3">
    <name type="scientific">Rubricella aquisinus</name>
    <dbReference type="NCBI Taxonomy" id="2028108"/>
    <lineage>
        <taxon>Bacteria</taxon>
        <taxon>Pseudomonadati</taxon>
        <taxon>Pseudomonadota</taxon>
        <taxon>Alphaproteobacteria</taxon>
        <taxon>Rhodobacterales</taxon>
        <taxon>Paracoccaceae</taxon>
        <taxon>Rubricella</taxon>
    </lineage>
</organism>
<feature type="transmembrane region" description="Helical" evidence="1">
    <location>
        <begin position="76"/>
        <end position="97"/>
    </location>
</feature>
<evidence type="ECO:0000313" key="2">
    <source>
        <dbReference type="EMBL" id="MBB5516829.1"/>
    </source>
</evidence>
<keyword evidence="1" id="KW-1133">Transmembrane helix</keyword>
<dbReference type="EMBL" id="JACIJS010000009">
    <property type="protein sequence ID" value="MBB5516829.1"/>
    <property type="molecule type" value="Genomic_DNA"/>
</dbReference>
<gene>
    <name evidence="2" type="ORF">FHS89_002871</name>
</gene>
<feature type="transmembrane region" description="Helical" evidence="1">
    <location>
        <begin position="48"/>
        <end position="69"/>
    </location>
</feature>
<accession>A0A840WP48</accession>
<keyword evidence="1" id="KW-0472">Membrane</keyword>
<keyword evidence="3" id="KW-1185">Reference proteome</keyword>
<dbReference type="RefSeq" id="WP_184012787.1">
    <property type="nucleotide sequence ID" value="NZ_JACIJS010000009.1"/>
</dbReference>
<dbReference type="AlphaFoldDB" id="A0A840WP48"/>
<evidence type="ECO:0000313" key="3">
    <source>
        <dbReference type="Proteomes" id="UP000553766"/>
    </source>
</evidence>
<protein>
    <submittedName>
        <fullName evidence="2">CHASE2 domain-containing sensor protein</fullName>
    </submittedName>
</protein>
<dbReference type="Proteomes" id="UP000553766">
    <property type="component" value="Unassembled WGS sequence"/>
</dbReference>